<dbReference type="InterPro" id="IPR000719">
    <property type="entry name" value="Prot_kinase_dom"/>
</dbReference>
<sequence length="747" mass="84223">MASLSHSGSEGEFVDSFSKANLNQHPRRTAVNPTNRDIARGHKGSTGLKRDLRDDSPPPYRRDRSPSPYRRPRDRSPSPYRRHRDRSPSPYRPGKDNRASGQGRGQGHKRKGSPPHNNRPEKRYYSDEHRRQERSDRTERQKPSYAGNERPTAVPDFRSVSLSSKHQDSDRRNPASASNSKSNGTQGDADELTTQVEDKAPPEETREEKKRRWAAKKAQYAAQAAAREANSQPLLQQAILGNISESVTPDVGSPSAVSEPPLSPAVGSPAFDSAPASPDVMNVQKEENDSAGASPLADEVSAATYSSADQMDDDRVRAFQQAHRTEIAQSATLPKKKEKKDFDMFADDEDEEDEEVQDGQVQGDEGVVLDKKLLGNWTDKDDYYKLIPNELVGPAHRYKILKFLGKGMFANVARATDTTSDSKGYVAIKITRKNDMMKKSAQREMKFLRELNDTDPQDKRHIIRVFDSFDHKGHFCILFEHMDRNLRDLLKDVTKGHGLTFSAVKTYARQIFSGLYHLEANHIIHFDLKPDNILVSEDLKTIKLCDLGTAEDTRDNYDLSEYVVSRFYRAPEIVLGMPFTHAIDMWAIGCTLYELWTGKILFTGSSNNQMVRAFMECLGWPSEKLLKKGERSGLHFEQGPPLKFLSLEMDPFNNNKLTVRPLEKHRMALRDLKTRVGAGAHGLIADAPKPAELNDLADLLAACLNWNYEKRIKPREAINHKFFNNGLVPRTIVNKPVLPKRGFGARK</sequence>
<dbReference type="OrthoDB" id="9332038at2759"/>
<dbReference type="Pfam" id="PF00069">
    <property type="entry name" value="Pkinase"/>
    <property type="match status" value="1"/>
</dbReference>
<dbReference type="PANTHER" id="PTHR24058">
    <property type="entry name" value="DUAL SPECIFICITY PROTEIN KINASE"/>
    <property type="match status" value="1"/>
</dbReference>
<dbReference type="Proteomes" id="UP000799770">
    <property type="component" value="Unassembled WGS sequence"/>
</dbReference>
<gene>
    <name evidence="9" type="ORF">BDV96DRAFT_690080</name>
</gene>
<feature type="domain" description="Protein kinase" evidence="8">
    <location>
        <begin position="398"/>
        <end position="723"/>
    </location>
</feature>
<keyword evidence="10" id="KW-1185">Reference proteome</keyword>
<feature type="compositionally biased region" description="Basic and acidic residues" evidence="7">
    <location>
        <begin position="118"/>
        <end position="142"/>
    </location>
</feature>
<keyword evidence="4 9" id="KW-0418">Kinase</keyword>
<evidence type="ECO:0000256" key="2">
    <source>
        <dbReference type="ARBA" id="ARBA00022679"/>
    </source>
</evidence>
<dbReference type="PROSITE" id="PS00107">
    <property type="entry name" value="PROTEIN_KINASE_ATP"/>
    <property type="match status" value="1"/>
</dbReference>
<evidence type="ECO:0000313" key="10">
    <source>
        <dbReference type="Proteomes" id="UP000799770"/>
    </source>
</evidence>
<feature type="compositionally biased region" description="Low complexity" evidence="7">
    <location>
        <begin position="216"/>
        <end position="229"/>
    </location>
</feature>
<dbReference type="EMBL" id="ML977333">
    <property type="protein sequence ID" value="KAF2111698.1"/>
    <property type="molecule type" value="Genomic_DNA"/>
</dbReference>
<dbReference type="SMART" id="SM00220">
    <property type="entry name" value="S_TKc"/>
    <property type="match status" value="1"/>
</dbReference>
<dbReference type="InterPro" id="IPR017441">
    <property type="entry name" value="Protein_kinase_ATP_BS"/>
</dbReference>
<evidence type="ECO:0000256" key="3">
    <source>
        <dbReference type="ARBA" id="ARBA00022741"/>
    </source>
</evidence>
<dbReference type="InterPro" id="IPR011009">
    <property type="entry name" value="Kinase-like_dom_sf"/>
</dbReference>
<dbReference type="SUPFAM" id="SSF56112">
    <property type="entry name" value="Protein kinase-like (PK-like)"/>
    <property type="match status" value="1"/>
</dbReference>
<feature type="region of interest" description="Disordered" evidence="7">
    <location>
        <begin position="1"/>
        <end position="230"/>
    </location>
</feature>
<proteinExistence type="predicted"/>
<dbReference type="PANTHER" id="PTHR24058:SF103">
    <property type="entry name" value="SERINE_THREONINE-PROTEIN KINASE PRP4 HOMOLOG"/>
    <property type="match status" value="1"/>
</dbReference>
<feature type="binding site" evidence="6">
    <location>
        <position position="429"/>
    </location>
    <ligand>
        <name>ATP</name>
        <dbReference type="ChEBI" id="CHEBI:30616"/>
    </ligand>
</feature>
<name>A0A6A5YZY0_9PLEO</name>
<dbReference type="GO" id="GO:0005524">
    <property type="term" value="F:ATP binding"/>
    <property type="evidence" value="ECO:0007669"/>
    <property type="project" value="UniProtKB-UniRule"/>
</dbReference>
<dbReference type="PROSITE" id="PS50011">
    <property type="entry name" value="PROTEIN_KINASE_DOM"/>
    <property type="match status" value="1"/>
</dbReference>
<feature type="compositionally biased region" description="Basic and acidic residues" evidence="7">
    <location>
        <begin position="48"/>
        <end position="65"/>
    </location>
</feature>
<evidence type="ECO:0000256" key="6">
    <source>
        <dbReference type="PROSITE-ProRule" id="PRU10141"/>
    </source>
</evidence>
<feature type="region of interest" description="Disordered" evidence="7">
    <location>
        <begin position="245"/>
        <end position="311"/>
    </location>
</feature>
<keyword evidence="5 6" id="KW-0067">ATP-binding</keyword>
<dbReference type="AlphaFoldDB" id="A0A6A5YZY0"/>
<reference evidence="9" key="1">
    <citation type="journal article" date="2020" name="Stud. Mycol.">
        <title>101 Dothideomycetes genomes: a test case for predicting lifestyles and emergence of pathogens.</title>
        <authorList>
            <person name="Haridas S."/>
            <person name="Albert R."/>
            <person name="Binder M."/>
            <person name="Bloem J."/>
            <person name="Labutti K."/>
            <person name="Salamov A."/>
            <person name="Andreopoulos B."/>
            <person name="Baker S."/>
            <person name="Barry K."/>
            <person name="Bills G."/>
            <person name="Bluhm B."/>
            <person name="Cannon C."/>
            <person name="Castanera R."/>
            <person name="Culley D."/>
            <person name="Daum C."/>
            <person name="Ezra D."/>
            <person name="Gonzalez J."/>
            <person name="Henrissat B."/>
            <person name="Kuo A."/>
            <person name="Liang C."/>
            <person name="Lipzen A."/>
            <person name="Lutzoni F."/>
            <person name="Magnuson J."/>
            <person name="Mondo S."/>
            <person name="Nolan M."/>
            <person name="Ohm R."/>
            <person name="Pangilinan J."/>
            <person name="Park H.-J."/>
            <person name="Ramirez L."/>
            <person name="Alfaro M."/>
            <person name="Sun H."/>
            <person name="Tritt A."/>
            <person name="Yoshinaga Y."/>
            <person name="Zwiers L.-H."/>
            <person name="Turgeon B."/>
            <person name="Goodwin S."/>
            <person name="Spatafora J."/>
            <person name="Crous P."/>
            <person name="Grigoriev I."/>
        </authorList>
    </citation>
    <scope>NUCLEOTIDE SEQUENCE</scope>
    <source>
        <strain evidence="9">CBS 627.86</strain>
    </source>
</reference>
<evidence type="ECO:0000256" key="7">
    <source>
        <dbReference type="SAM" id="MobiDB-lite"/>
    </source>
</evidence>
<organism evidence="9 10">
    <name type="scientific">Lophiotrema nucula</name>
    <dbReference type="NCBI Taxonomy" id="690887"/>
    <lineage>
        <taxon>Eukaryota</taxon>
        <taxon>Fungi</taxon>
        <taxon>Dikarya</taxon>
        <taxon>Ascomycota</taxon>
        <taxon>Pezizomycotina</taxon>
        <taxon>Dothideomycetes</taxon>
        <taxon>Pleosporomycetidae</taxon>
        <taxon>Pleosporales</taxon>
        <taxon>Lophiotremataceae</taxon>
        <taxon>Lophiotrema</taxon>
    </lineage>
</organism>
<protein>
    <submittedName>
        <fullName evidence="9">Kinase-like domain-containing protein</fullName>
    </submittedName>
</protein>
<evidence type="ECO:0000259" key="8">
    <source>
        <dbReference type="PROSITE" id="PS50011"/>
    </source>
</evidence>
<evidence type="ECO:0000256" key="4">
    <source>
        <dbReference type="ARBA" id="ARBA00022777"/>
    </source>
</evidence>
<evidence type="ECO:0000256" key="1">
    <source>
        <dbReference type="ARBA" id="ARBA00022527"/>
    </source>
</evidence>
<dbReference type="PROSITE" id="PS00108">
    <property type="entry name" value="PROTEIN_KINASE_ST"/>
    <property type="match status" value="1"/>
</dbReference>
<feature type="compositionally biased region" description="Polar residues" evidence="7">
    <location>
        <begin position="175"/>
        <end position="186"/>
    </location>
</feature>
<evidence type="ECO:0000256" key="5">
    <source>
        <dbReference type="ARBA" id="ARBA00022840"/>
    </source>
</evidence>
<dbReference type="Gene3D" id="1.10.510.10">
    <property type="entry name" value="Transferase(Phosphotransferase) domain 1"/>
    <property type="match status" value="1"/>
</dbReference>
<keyword evidence="1" id="KW-0723">Serine/threonine-protein kinase</keyword>
<dbReference type="InterPro" id="IPR050494">
    <property type="entry name" value="Ser_Thr_dual-spec_kinase"/>
</dbReference>
<keyword evidence="3 6" id="KW-0547">Nucleotide-binding</keyword>
<feature type="compositionally biased region" description="Basic and acidic residues" evidence="7">
    <location>
        <begin position="196"/>
        <end position="210"/>
    </location>
</feature>
<accession>A0A6A5YZY0</accession>
<dbReference type="GO" id="GO:0004674">
    <property type="term" value="F:protein serine/threonine kinase activity"/>
    <property type="evidence" value="ECO:0007669"/>
    <property type="project" value="UniProtKB-KW"/>
</dbReference>
<keyword evidence="2" id="KW-0808">Transferase</keyword>
<evidence type="ECO:0000313" key="9">
    <source>
        <dbReference type="EMBL" id="KAF2111698.1"/>
    </source>
</evidence>
<dbReference type="Gene3D" id="3.30.200.20">
    <property type="entry name" value="Phosphorylase Kinase, domain 1"/>
    <property type="match status" value="1"/>
</dbReference>
<dbReference type="InterPro" id="IPR008271">
    <property type="entry name" value="Ser/Thr_kinase_AS"/>
</dbReference>